<accession>A0A0D2KE81</accession>
<name>A0A0D2KE81_9EURO</name>
<dbReference type="STRING" id="1442371.A0A0D2KE81"/>
<sequence>MDATSRNRASGAASSADPPESSGSVRQRILRESANSARERKRAGKPWSLKPPPPGTSVWDIRRNLEEVPIVLAKRKYPPAWDSLSESECRTYPRQDRHSCPSTSENDPIVENLQRLERYQMDPDDPVWKGLERMWIDAKQKKASESQNYEPPACSGIDGMDLPPLLQPDTCVISQEQLVKEVKGRIYAGLVMVEKRCVEICAQQAQVSNRLTDEQWQALIALHRTLLHEHREFFLASQHPSASPALRNLALQHDLPGRLWRNGNKALLEILRHRIPDHLENMIAYIDLSFDMLTDLDAEFPELGESWADCMHDLETYRDFLKGIRVSGSNDDKGLRPSTVAQQRLEGYWENGNSLGSNDRSSYAASRAARQDGQHYFPFLGKRQSVNWLFGACDSDLSNALSQHLLPSDNFGESIGDEINIQEEFDCWFGDLNPNLFDKKGKNKWVLLGWLHFGKRIARSFWSYRRVFKVLLLNVLL</sequence>
<evidence type="ECO:0000313" key="2">
    <source>
        <dbReference type="EMBL" id="KIY01640.1"/>
    </source>
</evidence>
<feature type="compositionally biased region" description="Low complexity" evidence="1">
    <location>
        <begin position="1"/>
        <end position="16"/>
    </location>
</feature>
<reference evidence="2 3" key="1">
    <citation type="submission" date="2015-01" db="EMBL/GenBank/DDBJ databases">
        <title>The Genome Sequence of Fonsecaea multimorphosa CBS 102226.</title>
        <authorList>
            <consortium name="The Broad Institute Genomics Platform"/>
            <person name="Cuomo C."/>
            <person name="de Hoog S."/>
            <person name="Gorbushina A."/>
            <person name="Stielow B."/>
            <person name="Teixiera M."/>
            <person name="Abouelleil A."/>
            <person name="Chapman S.B."/>
            <person name="Priest M."/>
            <person name="Young S.K."/>
            <person name="Wortman J."/>
            <person name="Nusbaum C."/>
            <person name="Birren B."/>
        </authorList>
    </citation>
    <scope>NUCLEOTIDE SEQUENCE [LARGE SCALE GENOMIC DNA]</scope>
    <source>
        <strain evidence="2 3">CBS 102226</strain>
    </source>
</reference>
<evidence type="ECO:0000256" key="1">
    <source>
        <dbReference type="SAM" id="MobiDB-lite"/>
    </source>
</evidence>
<dbReference type="RefSeq" id="XP_016635762.1">
    <property type="nucleotide sequence ID" value="XM_016773705.1"/>
</dbReference>
<dbReference type="OrthoDB" id="4152838at2759"/>
<proteinExistence type="predicted"/>
<gene>
    <name evidence="2" type="ORF">Z520_03192</name>
</gene>
<keyword evidence="3" id="KW-1185">Reference proteome</keyword>
<dbReference type="EMBL" id="KN848065">
    <property type="protein sequence ID" value="KIY01640.1"/>
    <property type="molecule type" value="Genomic_DNA"/>
</dbReference>
<protein>
    <submittedName>
        <fullName evidence="2">Uncharacterized protein</fullName>
    </submittedName>
</protein>
<dbReference type="VEuPathDB" id="FungiDB:Z520_03192"/>
<feature type="region of interest" description="Disordered" evidence="1">
    <location>
        <begin position="1"/>
        <end position="60"/>
    </location>
</feature>
<dbReference type="AlphaFoldDB" id="A0A0D2KE81"/>
<dbReference type="Proteomes" id="UP000053411">
    <property type="component" value="Unassembled WGS sequence"/>
</dbReference>
<organism evidence="2 3">
    <name type="scientific">Fonsecaea multimorphosa CBS 102226</name>
    <dbReference type="NCBI Taxonomy" id="1442371"/>
    <lineage>
        <taxon>Eukaryota</taxon>
        <taxon>Fungi</taxon>
        <taxon>Dikarya</taxon>
        <taxon>Ascomycota</taxon>
        <taxon>Pezizomycotina</taxon>
        <taxon>Eurotiomycetes</taxon>
        <taxon>Chaetothyriomycetidae</taxon>
        <taxon>Chaetothyriales</taxon>
        <taxon>Herpotrichiellaceae</taxon>
        <taxon>Fonsecaea</taxon>
    </lineage>
</organism>
<dbReference type="GeneID" id="27708938"/>
<evidence type="ECO:0000313" key="3">
    <source>
        <dbReference type="Proteomes" id="UP000053411"/>
    </source>
</evidence>